<accession>A0A5J9V413</accession>
<feature type="domain" description="CCHC-type" evidence="2">
    <location>
        <begin position="669"/>
        <end position="685"/>
    </location>
</feature>
<dbReference type="Proteomes" id="UP000324897">
    <property type="component" value="Chromosome 1"/>
</dbReference>
<dbReference type="OrthoDB" id="2192888at2759"/>
<dbReference type="Pfam" id="PF03101">
    <property type="entry name" value="FAR1"/>
    <property type="match status" value="1"/>
</dbReference>
<dbReference type="GO" id="GO:0003676">
    <property type="term" value="F:nucleic acid binding"/>
    <property type="evidence" value="ECO:0007669"/>
    <property type="project" value="InterPro"/>
</dbReference>
<name>A0A5J9V413_9POAL</name>
<sequence>MAEQSGPPPVARSSSFSFPIPRPSLPRPEWLGAADIWSARRKGDLEGGFGIQSPHQGIEEPGTLDPVGDVPGYGGWPWPERLPGQRSFGKHPLICQPSIRTSSLAMMEPTTSAVAIPFSGSAFQQPCKVRSDLVNSFGLSNIPVGNSEKWQERVEGLGDSNTCDSSGSIGSKLAVGVRERPSPIVFRRLSGNMVNDEQGCSGDVCVGGVAMNPDDEVRRIGFDLNCVPDEEISLGLKPLNMKKGEMGETSELDLMQFVDPSIEDTCSSYSLSDSEDAEKEEDAQQANINLGESGNCEIRVENSIPVGRSNIDAASSTGSTNFVETGDEVNGPRNKRHYGAEGPNERDKVAGKKSALEMALMKFADRTTPYIIDPTVGTEFDCVTEAFDYYNLYSWEVGFGIKYGRTKRSESKKFRDKDPADKYVLSVELRCCCAGVPNKGQKVSGKLGCGAMIRLHRSQDHGYVVVEHRAEHNHPLSGTCGEKRQWPSHKRIDKHTMDLVRILRENNLGLTKVMISIGVKAIPEAMIMRRWTRKARLILPAHLAKYGEPNPALMAQTYRHAALFIAALELVKLGDSNVKCFHVLMACFAAAKEKLIDLSKTKDGLGLEEREAGKDNGVSHNVAQQREEDDDVEEDLFPLRAPKRKRERGRPTNAREKPGYEKLSKRPKFCRTCKGPDHRSNTCPFRDKTLDRPRAPPTCRGCGLEGHTIATCASEKQIAAMAAAM</sequence>
<feature type="compositionally biased region" description="Polar residues" evidence="1">
    <location>
        <begin position="312"/>
        <end position="323"/>
    </location>
</feature>
<dbReference type="GO" id="GO:0008270">
    <property type="term" value="F:zinc ion binding"/>
    <property type="evidence" value="ECO:0007669"/>
    <property type="project" value="InterPro"/>
</dbReference>
<comment type="caution">
    <text evidence="3">The sequence shown here is derived from an EMBL/GenBank/DDBJ whole genome shotgun (WGS) entry which is preliminary data.</text>
</comment>
<dbReference type="PANTHER" id="PTHR47482:SF5">
    <property type="entry name" value="FAR1 DOMAIN-CONTAINING PROTEIN"/>
    <property type="match status" value="1"/>
</dbReference>
<feature type="domain" description="CCHC-type" evidence="2">
    <location>
        <begin position="698"/>
        <end position="714"/>
    </location>
</feature>
<feature type="region of interest" description="Disordered" evidence="1">
    <location>
        <begin position="608"/>
        <end position="661"/>
    </location>
</feature>
<dbReference type="SMART" id="SM00343">
    <property type="entry name" value="ZnF_C2HC"/>
    <property type="match status" value="2"/>
</dbReference>
<protein>
    <recommendedName>
        <fullName evidence="2">CCHC-type domain-containing protein</fullName>
    </recommendedName>
</protein>
<feature type="compositionally biased region" description="Acidic residues" evidence="1">
    <location>
        <begin position="627"/>
        <end position="636"/>
    </location>
</feature>
<dbReference type="PANTHER" id="PTHR47482">
    <property type="entry name" value="OS11G0632001 PROTEIN"/>
    <property type="match status" value="1"/>
</dbReference>
<keyword evidence="4" id="KW-1185">Reference proteome</keyword>
<evidence type="ECO:0000259" key="2">
    <source>
        <dbReference type="SMART" id="SM00343"/>
    </source>
</evidence>
<feature type="region of interest" description="Disordered" evidence="1">
    <location>
        <begin position="309"/>
        <end position="348"/>
    </location>
</feature>
<dbReference type="AlphaFoldDB" id="A0A5J9V413"/>
<gene>
    <name evidence="3" type="ORF">EJB05_22277</name>
</gene>
<organism evidence="3 4">
    <name type="scientific">Eragrostis curvula</name>
    <name type="common">weeping love grass</name>
    <dbReference type="NCBI Taxonomy" id="38414"/>
    <lineage>
        <taxon>Eukaryota</taxon>
        <taxon>Viridiplantae</taxon>
        <taxon>Streptophyta</taxon>
        <taxon>Embryophyta</taxon>
        <taxon>Tracheophyta</taxon>
        <taxon>Spermatophyta</taxon>
        <taxon>Magnoliopsida</taxon>
        <taxon>Liliopsida</taxon>
        <taxon>Poales</taxon>
        <taxon>Poaceae</taxon>
        <taxon>PACMAD clade</taxon>
        <taxon>Chloridoideae</taxon>
        <taxon>Eragrostideae</taxon>
        <taxon>Eragrostidinae</taxon>
        <taxon>Eragrostis</taxon>
    </lineage>
</organism>
<dbReference type="EMBL" id="RWGY01000011">
    <property type="protein sequence ID" value="TVU30646.1"/>
    <property type="molecule type" value="Genomic_DNA"/>
</dbReference>
<evidence type="ECO:0000313" key="4">
    <source>
        <dbReference type="Proteomes" id="UP000324897"/>
    </source>
</evidence>
<dbReference type="InterPro" id="IPR001878">
    <property type="entry name" value="Znf_CCHC"/>
</dbReference>
<feature type="compositionally biased region" description="Pro residues" evidence="1">
    <location>
        <begin position="1"/>
        <end position="10"/>
    </location>
</feature>
<feature type="compositionally biased region" description="Basic and acidic residues" evidence="1">
    <location>
        <begin position="649"/>
        <end position="661"/>
    </location>
</feature>
<dbReference type="Gene3D" id="4.10.60.10">
    <property type="entry name" value="Zinc finger, CCHC-type"/>
    <property type="match status" value="1"/>
</dbReference>
<feature type="region of interest" description="Disordered" evidence="1">
    <location>
        <begin position="1"/>
        <end position="28"/>
    </location>
</feature>
<evidence type="ECO:0000256" key="1">
    <source>
        <dbReference type="SAM" id="MobiDB-lite"/>
    </source>
</evidence>
<proteinExistence type="predicted"/>
<reference evidence="3 4" key="1">
    <citation type="journal article" date="2019" name="Sci. Rep.">
        <title>A high-quality genome of Eragrostis curvula grass provides insights into Poaceae evolution and supports new strategies to enhance forage quality.</title>
        <authorList>
            <person name="Carballo J."/>
            <person name="Santos B.A.C.M."/>
            <person name="Zappacosta D."/>
            <person name="Garbus I."/>
            <person name="Selva J.P."/>
            <person name="Gallo C.A."/>
            <person name="Diaz A."/>
            <person name="Albertini E."/>
            <person name="Caccamo M."/>
            <person name="Echenique V."/>
        </authorList>
    </citation>
    <scope>NUCLEOTIDE SEQUENCE [LARGE SCALE GENOMIC DNA]</scope>
    <source>
        <strain evidence="4">cv. Victoria</strain>
        <tissue evidence="3">Leaf</tissue>
    </source>
</reference>
<dbReference type="Gramene" id="TVU30646">
    <property type="protein sequence ID" value="TVU30646"/>
    <property type="gene ID" value="EJB05_22277"/>
</dbReference>
<evidence type="ECO:0000313" key="3">
    <source>
        <dbReference type="EMBL" id="TVU30646.1"/>
    </source>
</evidence>
<dbReference type="InterPro" id="IPR004330">
    <property type="entry name" value="FAR1_DNA_bnd_dom"/>
</dbReference>